<dbReference type="RefSeq" id="WP_379733433.1">
    <property type="nucleotide sequence ID" value="NZ_JBHRVV010000001.1"/>
</dbReference>
<evidence type="ECO:0000313" key="1">
    <source>
        <dbReference type="EMBL" id="MFC3457221.1"/>
    </source>
</evidence>
<dbReference type="Proteomes" id="UP001595665">
    <property type="component" value="Unassembled WGS sequence"/>
</dbReference>
<keyword evidence="2" id="KW-1185">Reference proteome</keyword>
<reference evidence="2" key="1">
    <citation type="journal article" date="2019" name="Int. J. Syst. Evol. Microbiol.">
        <title>The Global Catalogue of Microorganisms (GCM) 10K type strain sequencing project: providing services to taxonomists for standard genome sequencing and annotation.</title>
        <authorList>
            <consortium name="The Broad Institute Genomics Platform"/>
            <consortium name="The Broad Institute Genome Sequencing Center for Infectious Disease"/>
            <person name="Wu L."/>
            <person name="Ma J."/>
        </authorList>
    </citation>
    <scope>NUCLEOTIDE SEQUENCE [LARGE SCALE GENOMIC DNA]</scope>
    <source>
        <strain evidence="2">CCM 7480</strain>
    </source>
</reference>
<comment type="caution">
    <text evidence="1">The sequence shown here is derived from an EMBL/GenBank/DDBJ whole genome shotgun (WGS) entry which is preliminary data.</text>
</comment>
<protein>
    <submittedName>
        <fullName evidence="1">ArsR family transcriptional regulator</fullName>
    </submittedName>
</protein>
<accession>A0ABV7PFK6</accession>
<sequence>MTRIRHVTPRQTALRLERICNLVTTLLERDLARDEVASLLKVTPSGARKYVGDLRAAGVIESARYVGGTKTALGEPVYTLTMTAEKAREYLESLTTNAPARAAKQSKSAMGIASRDPSRRFHIMHDDAPFSIRVNRAPVARDWLVTAFFGAGRHEVRV</sequence>
<proteinExistence type="predicted"/>
<evidence type="ECO:0000313" key="2">
    <source>
        <dbReference type="Proteomes" id="UP001595665"/>
    </source>
</evidence>
<dbReference type="EMBL" id="JBHRVV010000001">
    <property type="protein sequence ID" value="MFC3457221.1"/>
    <property type="molecule type" value="Genomic_DNA"/>
</dbReference>
<organism evidence="1 2">
    <name type="scientific">Massilia haematophila</name>
    <dbReference type="NCBI Taxonomy" id="457923"/>
    <lineage>
        <taxon>Bacteria</taxon>
        <taxon>Pseudomonadati</taxon>
        <taxon>Pseudomonadota</taxon>
        <taxon>Betaproteobacteria</taxon>
        <taxon>Burkholderiales</taxon>
        <taxon>Oxalobacteraceae</taxon>
        <taxon>Telluria group</taxon>
        <taxon>Massilia</taxon>
    </lineage>
</organism>
<name>A0ABV7PFK6_9BURK</name>
<gene>
    <name evidence="1" type="ORF">ACFOPH_03010</name>
</gene>